<proteinExistence type="predicted"/>
<gene>
    <name evidence="2" type="ORF">LG943_25660</name>
</gene>
<accession>A0A9X3NTF6</accession>
<evidence type="ECO:0000313" key="3">
    <source>
        <dbReference type="Proteomes" id="UP001140076"/>
    </source>
</evidence>
<dbReference type="SUPFAM" id="SSF50475">
    <property type="entry name" value="FMN-binding split barrel"/>
    <property type="match status" value="1"/>
</dbReference>
<evidence type="ECO:0000313" key="2">
    <source>
        <dbReference type="EMBL" id="MDA0567684.1"/>
    </source>
</evidence>
<dbReference type="Proteomes" id="UP001140076">
    <property type="component" value="Unassembled WGS sequence"/>
</dbReference>
<sequence>MADYPGTRFSVRGAVDHAGRVLLWVAADHPLREALREGRQGDTGPVVGVELSALRRVGRTPTVRARLWCQGRAGAVPLRERRDAALAVWERDPDEELLAALPAPGPSPAEAAPLLVRVAPSTVVYHTYDAMGVVEGPAYLAARADPLARPAEDILARVNDRYRDELAAAAAALPGAPRGAAWLWELDAHGATVWVNPFSGADPVLVRVPWSAPAGAPCQLERAVFDFLAGGAERAGAAPAEAAAPAEGPAGRRGCTRRRRG</sequence>
<organism evidence="2 3">
    <name type="scientific">Streptomonospora mangrovi</name>
    <dbReference type="NCBI Taxonomy" id="2883123"/>
    <lineage>
        <taxon>Bacteria</taxon>
        <taxon>Bacillati</taxon>
        <taxon>Actinomycetota</taxon>
        <taxon>Actinomycetes</taxon>
        <taxon>Streptosporangiales</taxon>
        <taxon>Nocardiopsidaceae</taxon>
        <taxon>Streptomonospora</taxon>
    </lineage>
</organism>
<feature type="region of interest" description="Disordered" evidence="1">
    <location>
        <begin position="237"/>
        <end position="261"/>
    </location>
</feature>
<keyword evidence="3" id="KW-1185">Reference proteome</keyword>
<dbReference type="Gene3D" id="3.20.180.10">
    <property type="entry name" value="PNP-oxidase-like"/>
    <property type="match status" value="1"/>
</dbReference>
<feature type="compositionally biased region" description="Low complexity" evidence="1">
    <location>
        <begin position="237"/>
        <end position="253"/>
    </location>
</feature>
<dbReference type="InterPro" id="IPR037119">
    <property type="entry name" value="Haem_oxidase_HugZ-like_sf"/>
</dbReference>
<evidence type="ECO:0000256" key="1">
    <source>
        <dbReference type="SAM" id="MobiDB-lite"/>
    </source>
</evidence>
<protein>
    <submittedName>
        <fullName evidence="2">DUF2470 domain-containing protein</fullName>
    </submittedName>
</protein>
<comment type="caution">
    <text evidence="2">The sequence shown here is derived from an EMBL/GenBank/DDBJ whole genome shotgun (WGS) entry which is preliminary data.</text>
</comment>
<reference evidence="2" key="1">
    <citation type="submission" date="2021-10" db="EMBL/GenBank/DDBJ databases">
        <title>Streptomonospora sp. nov., isolated from mangrove soil.</title>
        <authorList>
            <person name="Chen X."/>
            <person name="Ge X."/>
            <person name="Liu W."/>
        </authorList>
    </citation>
    <scope>NUCLEOTIDE SEQUENCE</scope>
    <source>
        <strain evidence="2">S1-112</strain>
    </source>
</reference>
<dbReference type="RefSeq" id="WP_270074925.1">
    <property type="nucleotide sequence ID" value="NZ_JAJAQC010000069.1"/>
</dbReference>
<name>A0A9X3NTF6_9ACTN</name>
<dbReference type="AlphaFoldDB" id="A0A9X3NTF6"/>
<dbReference type="EMBL" id="JAJAQC010000069">
    <property type="protein sequence ID" value="MDA0567684.1"/>
    <property type="molecule type" value="Genomic_DNA"/>
</dbReference>